<keyword evidence="11" id="KW-1185">Reference proteome</keyword>
<dbReference type="PANTHER" id="PTHR31037:SF1">
    <property type="entry name" value="RELT-LIKE PROTEIN 1"/>
    <property type="match status" value="1"/>
</dbReference>
<comment type="subcellular location">
    <subcellularLocation>
        <location evidence="1">Cell membrane</location>
        <topology evidence="1">Single-pass membrane protein</topology>
    </subcellularLocation>
</comment>
<dbReference type="AlphaFoldDB" id="A0A444UBN7"/>
<dbReference type="Pfam" id="PF12606">
    <property type="entry name" value="RELT"/>
    <property type="match status" value="1"/>
</dbReference>
<evidence type="ECO:0000256" key="2">
    <source>
        <dbReference type="ARBA" id="ARBA00008688"/>
    </source>
</evidence>
<comment type="similarity">
    <text evidence="2">Belongs to the RELT family.</text>
</comment>
<evidence type="ECO:0000256" key="5">
    <source>
        <dbReference type="ARBA" id="ARBA00022989"/>
    </source>
</evidence>
<evidence type="ECO:0000313" key="10">
    <source>
        <dbReference type="EMBL" id="RXM32617.1"/>
    </source>
</evidence>
<comment type="caution">
    <text evidence="10">The sequence shown here is derived from an EMBL/GenBank/DDBJ whole genome shotgun (WGS) entry which is preliminary data.</text>
</comment>
<reference evidence="10 11" key="1">
    <citation type="submission" date="2019-01" db="EMBL/GenBank/DDBJ databases">
        <title>Draft Genome and Complete Hox-Cluster Characterization of the Sterlet Sturgeon (Acipenser ruthenus).</title>
        <authorList>
            <person name="Wei Q."/>
        </authorList>
    </citation>
    <scope>NUCLEOTIDE SEQUENCE [LARGE SCALE GENOMIC DNA]</scope>
    <source>
        <strain evidence="10">WHYD16114868_AA</strain>
        <tissue evidence="10">Blood</tissue>
    </source>
</reference>
<keyword evidence="6 8" id="KW-0472">Membrane</keyword>
<keyword evidence="9" id="KW-0732">Signal</keyword>
<feature type="compositionally biased region" description="Polar residues" evidence="7">
    <location>
        <begin position="251"/>
        <end position="265"/>
    </location>
</feature>
<feature type="compositionally biased region" description="Polar residues" evidence="7">
    <location>
        <begin position="280"/>
        <end position="290"/>
    </location>
</feature>
<protein>
    <submittedName>
        <fullName evidence="10">RELT-like protein 1</fullName>
    </submittedName>
</protein>
<evidence type="ECO:0000256" key="3">
    <source>
        <dbReference type="ARBA" id="ARBA00022475"/>
    </source>
</evidence>
<keyword evidence="5 8" id="KW-1133">Transmembrane helix</keyword>
<evidence type="ECO:0000256" key="6">
    <source>
        <dbReference type="ARBA" id="ARBA00023136"/>
    </source>
</evidence>
<proteinExistence type="inferred from homology"/>
<keyword evidence="3" id="KW-1003">Cell membrane</keyword>
<name>A0A444UBN7_ACIRT</name>
<gene>
    <name evidence="10" type="ORF">EOD39_6069</name>
</gene>
<dbReference type="EMBL" id="SCEB01214881">
    <property type="protein sequence ID" value="RXM32617.1"/>
    <property type="molecule type" value="Genomic_DNA"/>
</dbReference>
<accession>A0A444UBN7</accession>
<feature type="transmembrane region" description="Helical" evidence="8">
    <location>
        <begin position="31"/>
        <end position="54"/>
    </location>
</feature>
<dbReference type="InterPro" id="IPR042315">
    <property type="entry name" value="RELL1"/>
</dbReference>
<feature type="chain" id="PRO_5019558912" evidence="9">
    <location>
        <begin position="19"/>
        <end position="290"/>
    </location>
</feature>
<sequence>MGVLKLLFVCITVDGTTNVPTDTSHDGNSGSLAFVLVPIFFLMGLLGVLICHLLKKKGYRCTTDTEADIKEEKNGEEKTEMNDTFSECNADTVGQIVHYIMKNEANSEALKAMVQDSSIDPDSPTTPNSPIIQVTPSTPLPLRRGSTPVKHTCQSNHLHTIGGMAERSVCSRCNHKKWPLIWQGNKARDLKRIHRGEIIVLSVGRFRVTKAENRSNPKARKSLISESQDGMGSNGEVPATPTQEESKSRAASESQKNSVALITGQTTDHRTDDWDRRLITGQSGSLGKEH</sequence>
<dbReference type="GO" id="GO:0005886">
    <property type="term" value="C:plasma membrane"/>
    <property type="evidence" value="ECO:0007669"/>
    <property type="project" value="UniProtKB-SubCell"/>
</dbReference>
<evidence type="ECO:0000256" key="9">
    <source>
        <dbReference type="SAM" id="SignalP"/>
    </source>
</evidence>
<dbReference type="GO" id="GO:1900745">
    <property type="term" value="P:positive regulation of p38MAPK cascade"/>
    <property type="evidence" value="ECO:0007669"/>
    <property type="project" value="InterPro"/>
</dbReference>
<organism evidence="10 11">
    <name type="scientific">Acipenser ruthenus</name>
    <name type="common">Sterlet sturgeon</name>
    <dbReference type="NCBI Taxonomy" id="7906"/>
    <lineage>
        <taxon>Eukaryota</taxon>
        <taxon>Metazoa</taxon>
        <taxon>Chordata</taxon>
        <taxon>Craniata</taxon>
        <taxon>Vertebrata</taxon>
        <taxon>Euteleostomi</taxon>
        <taxon>Actinopterygii</taxon>
        <taxon>Chondrostei</taxon>
        <taxon>Acipenseriformes</taxon>
        <taxon>Acipenseridae</taxon>
        <taxon>Acipenser</taxon>
    </lineage>
</organism>
<keyword evidence="4 8" id="KW-0812">Transmembrane</keyword>
<evidence type="ECO:0000256" key="7">
    <source>
        <dbReference type="SAM" id="MobiDB-lite"/>
    </source>
</evidence>
<evidence type="ECO:0000313" key="11">
    <source>
        <dbReference type="Proteomes" id="UP000289886"/>
    </source>
</evidence>
<dbReference type="Proteomes" id="UP000289886">
    <property type="component" value="Unassembled WGS sequence"/>
</dbReference>
<evidence type="ECO:0000256" key="4">
    <source>
        <dbReference type="ARBA" id="ARBA00022692"/>
    </source>
</evidence>
<feature type="signal peptide" evidence="9">
    <location>
        <begin position="1"/>
        <end position="18"/>
    </location>
</feature>
<dbReference type="PANTHER" id="PTHR31037">
    <property type="entry name" value="RELT-LIKE PROTEIN 1-RELATED"/>
    <property type="match status" value="1"/>
</dbReference>
<feature type="region of interest" description="Disordered" evidence="7">
    <location>
        <begin position="212"/>
        <end position="290"/>
    </location>
</feature>
<evidence type="ECO:0000256" key="8">
    <source>
        <dbReference type="SAM" id="Phobius"/>
    </source>
</evidence>
<evidence type="ECO:0000256" key="1">
    <source>
        <dbReference type="ARBA" id="ARBA00004162"/>
    </source>
</evidence>
<dbReference type="InterPro" id="IPR022248">
    <property type="entry name" value="TNF_rcpt_RELT"/>
</dbReference>
<feature type="compositionally biased region" description="Basic and acidic residues" evidence="7">
    <location>
        <begin position="267"/>
        <end position="278"/>
    </location>
</feature>